<dbReference type="Proteomes" id="UP001283361">
    <property type="component" value="Unassembled WGS sequence"/>
</dbReference>
<dbReference type="InterPro" id="IPR039859">
    <property type="entry name" value="PFA4/ZDH16/20/ERF2-like"/>
</dbReference>
<keyword evidence="5 7" id="KW-0472">Membrane</keyword>
<keyword evidence="3 7" id="KW-0812">Transmembrane</keyword>
<evidence type="ECO:0000259" key="9">
    <source>
        <dbReference type="Pfam" id="PF01529"/>
    </source>
</evidence>
<evidence type="ECO:0000313" key="10">
    <source>
        <dbReference type="EMBL" id="KAK3782835.1"/>
    </source>
</evidence>
<dbReference type="EC" id="2.3.1.225" evidence="7"/>
<evidence type="ECO:0000256" key="6">
    <source>
        <dbReference type="ARBA" id="ARBA00023315"/>
    </source>
</evidence>
<evidence type="ECO:0000313" key="11">
    <source>
        <dbReference type="Proteomes" id="UP001283361"/>
    </source>
</evidence>
<comment type="similarity">
    <text evidence="7">Belongs to the DHHC palmitoyltransferase family.</text>
</comment>
<gene>
    <name evidence="10" type="ORF">RRG08_002467</name>
</gene>
<evidence type="ECO:0000256" key="8">
    <source>
        <dbReference type="SAM" id="MobiDB-lite"/>
    </source>
</evidence>
<dbReference type="EMBL" id="JAWDGP010002483">
    <property type="protein sequence ID" value="KAK3782835.1"/>
    <property type="molecule type" value="Genomic_DNA"/>
</dbReference>
<evidence type="ECO:0000256" key="2">
    <source>
        <dbReference type="ARBA" id="ARBA00022679"/>
    </source>
</evidence>
<dbReference type="AlphaFoldDB" id="A0AAE1DUI5"/>
<evidence type="ECO:0000256" key="4">
    <source>
        <dbReference type="ARBA" id="ARBA00022989"/>
    </source>
</evidence>
<accession>A0AAE1DUI5</accession>
<protein>
    <recommendedName>
        <fullName evidence="7">Palmitoyltransferase</fullName>
        <ecNumber evidence="7">2.3.1.225</ecNumber>
    </recommendedName>
</protein>
<proteinExistence type="inferred from homology"/>
<keyword evidence="2 7" id="KW-0808">Transferase</keyword>
<evidence type="ECO:0000256" key="1">
    <source>
        <dbReference type="ARBA" id="ARBA00004141"/>
    </source>
</evidence>
<feature type="region of interest" description="Disordered" evidence="8">
    <location>
        <begin position="175"/>
        <end position="207"/>
    </location>
</feature>
<feature type="transmembrane region" description="Helical" evidence="7">
    <location>
        <begin position="104"/>
        <end position="127"/>
    </location>
</feature>
<evidence type="ECO:0000256" key="7">
    <source>
        <dbReference type="RuleBase" id="RU079119"/>
    </source>
</evidence>
<comment type="subcellular location">
    <subcellularLocation>
        <location evidence="1">Membrane</location>
        <topology evidence="1">Multi-pass membrane protein</topology>
    </subcellularLocation>
</comment>
<comment type="caution">
    <text evidence="10">The sequence shown here is derived from an EMBL/GenBank/DDBJ whole genome shotgun (WGS) entry which is preliminary data.</text>
</comment>
<dbReference type="PANTHER" id="PTHR12246">
    <property type="entry name" value="PALMITOYLTRANSFERASE ZDHHC16"/>
    <property type="match status" value="1"/>
</dbReference>
<comment type="catalytic activity">
    <reaction evidence="7">
        <text>L-cysteinyl-[protein] + hexadecanoyl-CoA = S-hexadecanoyl-L-cysteinyl-[protein] + CoA</text>
        <dbReference type="Rhea" id="RHEA:36683"/>
        <dbReference type="Rhea" id="RHEA-COMP:10131"/>
        <dbReference type="Rhea" id="RHEA-COMP:11032"/>
        <dbReference type="ChEBI" id="CHEBI:29950"/>
        <dbReference type="ChEBI" id="CHEBI:57287"/>
        <dbReference type="ChEBI" id="CHEBI:57379"/>
        <dbReference type="ChEBI" id="CHEBI:74151"/>
        <dbReference type="EC" id="2.3.1.225"/>
    </reaction>
</comment>
<sequence>MTRICDCNGEGQTLPEQPGVVEMDRSEMASNRIPQPDSLREKLRAHYEKGMKRHHARKLTNPLTPEIINRVAVPFFLFTVFASYKIGFVDVMPLMYAGYDHVILLQRCLISLIFLEMMVNWLGIRYVDSTYTRYIRLYGPPPHDSHTAHSSSYQIKNSNNRGSSLNFSVPKSDGFRSTEAMKAPSSDVKCDSARSDTNGIPAGTISQTDSSSLTYEVDLANEEMEKRIHQVNTKSIDDLLNPSHKHNTISSNNLHQGDITPPSSLFFTQDDSDLSEANGSVVGTKDKTAIKSTSSSLTSPTPVITTQGNVITKAYPYWSWVPCYPCGRARPPRCHHCPLCKTCVLKRDHHCFFAGSCVGYRNHRFFYIFLIWAWTGCMYATLHGFPYIGFFLWPEMASIDVLFPVAILRFLLGYTQFQAALSVTTLTFLVYFDVLAGTFIYTHSWLISGGLTSFEKMFLKSSLEIRDTRTLGQKIRSVFGPHWPVSFFLPIHFLTEPQEDPVRWPDIQVFKR</sequence>
<feature type="transmembrane region" description="Helical" evidence="7">
    <location>
        <begin position="365"/>
        <end position="385"/>
    </location>
</feature>
<feature type="domain" description="Palmitoyltransferase DHHC" evidence="9">
    <location>
        <begin position="323"/>
        <end position="457"/>
    </location>
</feature>
<keyword evidence="4 7" id="KW-1133">Transmembrane helix</keyword>
<reference evidence="10" key="1">
    <citation type="journal article" date="2023" name="G3 (Bethesda)">
        <title>A reference genome for the long-term kleptoplast-retaining sea slug Elysia crispata morphotype clarki.</title>
        <authorList>
            <person name="Eastman K.E."/>
            <person name="Pendleton A.L."/>
            <person name="Shaikh M.A."/>
            <person name="Suttiyut T."/>
            <person name="Ogas R."/>
            <person name="Tomko P."/>
            <person name="Gavelis G."/>
            <person name="Widhalm J.R."/>
            <person name="Wisecaver J.H."/>
        </authorList>
    </citation>
    <scope>NUCLEOTIDE SEQUENCE</scope>
    <source>
        <strain evidence="10">ECLA1</strain>
    </source>
</reference>
<feature type="transmembrane region" description="Helical" evidence="7">
    <location>
        <begin position="419"/>
        <end position="441"/>
    </location>
</feature>
<dbReference type="GO" id="GO:0016020">
    <property type="term" value="C:membrane"/>
    <property type="evidence" value="ECO:0007669"/>
    <property type="project" value="UniProtKB-SubCell"/>
</dbReference>
<evidence type="ECO:0000256" key="5">
    <source>
        <dbReference type="ARBA" id="ARBA00023136"/>
    </source>
</evidence>
<dbReference type="Pfam" id="PF01529">
    <property type="entry name" value="DHHC"/>
    <property type="match status" value="1"/>
</dbReference>
<feature type="transmembrane region" description="Helical" evidence="7">
    <location>
        <begin position="67"/>
        <end position="84"/>
    </location>
</feature>
<evidence type="ECO:0000256" key="3">
    <source>
        <dbReference type="ARBA" id="ARBA00022692"/>
    </source>
</evidence>
<name>A0AAE1DUI5_9GAST</name>
<keyword evidence="6 7" id="KW-0012">Acyltransferase</keyword>
<feature type="transmembrane region" description="Helical" evidence="7">
    <location>
        <begin position="391"/>
        <end position="412"/>
    </location>
</feature>
<organism evidence="10 11">
    <name type="scientific">Elysia crispata</name>
    <name type="common">lettuce slug</name>
    <dbReference type="NCBI Taxonomy" id="231223"/>
    <lineage>
        <taxon>Eukaryota</taxon>
        <taxon>Metazoa</taxon>
        <taxon>Spiralia</taxon>
        <taxon>Lophotrochozoa</taxon>
        <taxon>Mollusca</taxon>
        <taxon>Gastropoda</taxon>
        <taxon>Heterobranchia</taxon>
        <taxon>Euthyneura</taxon>
        <taxon>Panpulmonata</taxon>
        <taxon>Sacoglossa</taxon>
        <taxon>Placobranchoidea</taxon>
        <taxon>Plakobranchidae</taxon>
        <taxon>Elysia</taxon>
    </lineage>
</organism>
<comment type="domain">
    <text evidence="7">The DHHC domain is required for palmitoyltransferase activity.</text>
</comment>
<keyword evidence="11" id="KW-1185">Reference proteome</keyword>
<dbReference type="PROSITE" id="PS50216">
    <property type="entry name" value="DHHC"/>
    <property type="match status" value="1"/>
</dbReference>
<dbReference type="InterPro" id="IPR001594">
    <property type="entry name" value="Palmitoyltrfase_DHHC"/>
</dbReference>
<dbReference type="GO" id="GO:0019706">
    <property type="term" value="F:protein-cysteine S-palmitoyltransferase activity"/>
    <property type="evidence" value="ECO:0007669"/>
    <property type="project" value="UniProtKB-EC"/>
</dbReference>